<evidence type="ECO:0000313" key="1">
    <source>
        <dbReference type="EMBL" id="MCE2596814.1"/>
    </source>
</evidence>
<protein>
    <submittedName>
        <fullName evidence="1">Uncharacterized protein</fullName>
    </submittedName>
</protein>
<reference evidence="1 2" key="1">
    <citation type="journal article" date="2022" name="Environ. Microbiol. Rep.">
        <title>Eco-phylogenetic analyses reveal divergent evolution of vitamin B12 metabolism in the marine bacterial family 'Psychromonadaceae'.</title>
        <authorList>
            <person name="Jin X."/>
            <person name="Yang Y."/>
            <person name="Cao H."/>
            <person name="Gao B."/>
            <person name="Zhao Z."/>
        </authorList>
    </citation>
    <scope>NUCLEOTIDE SEQUENCE [LARGE SCALE GENOMIC DNA]</scope>
    <source>
        <strain evidence="1 2">MKS20</strain>
    </source>
</reference>
<name>A0ABS8WCP2_9GAMM</name>
<dbReference type="RefSeq" id="WP_233054534.1">
    <property type="nucleotide sequence ID" value="NZ_JAIMJA010000025.1"/>
</dbReference>
<gene>
    <name evidence="1" type="ORF">K6Y31_18730</name>
</gene>
<dbReference type="Proteomes" id="UP001201273">
    <property type="component" value="Unassembled WGS sequence"/>
</dbReference>
<sequence>MKLGLFPNNLMATILSQANPNKVQENSTSLSQDTLHTLTTDTYYKGKEQEPDPVYSRPMVITESKYTVAEMEERQRMRDIALGQLYLGGDMFHAADQMTNHYDEFMSKIEAENPKLADKNWGFSVNAEGAIEVTGKLADTEKRYLENILNEDTSFVWLAQGIKEDFLKYTEMERGGPDGTSQYWGKYDVNEDNFGDIIDMRELIEVSRETNEATTLFGRNLNVFRFVGNFGSQLGINADVKHASA</sequence>
<evidence type="ECO:0000313" key="2">
    <source>
        <dbReference type="Proteomes" id="UP001201273"/>
    </source>
</evidence>
<organism evidence="1 2">
    <name type="scientific">Motilimonas cestriensis</name>
    <dbReference type="NCBI Taxonomy" id="2742685"/>
    <lineage>
        <taxon>Bacteria</taxon>
        <taxon>Pseudomonadati</taxon>
        <taxon>Pseudomonadota</taxon>
        <taxon>Gammaproteobacteria</taxon>
        <taxon>Alteromonadales</taxon>
        <taxon>Alteromonadales genera incertae sedis</taxon>
        <taxon>Motilimonas</taxon>
    </lineage>
</organism>
<comment type="caution">
    <text evidence="1">The sequence shown here is derived from an EMBL/GenBank/DDBJ whole genome shotgun (WGS) entry which is preliminary data.</text>
</comment>
<proteinExistence type="predicted"/>
<keyword evidence="2" id="KW-1185">Reference proteome</keyword>
<accession>A0ABS8WCP2</accession>
<dbReference type="EMBL" id="JAIMJA010000025">
    <property type="protein sequence ID" value="MCE2596814.1"/>
    <property type="molecule type" value="Genomic_DNA"/>
</dbReference>